<organism evidence="1 2">
    <name type="scientific">Bacillus mycoides</name>
    <dbReference type="NCBI Taxonomy" id="1405"/>
    <lineage>
        <taxon>Bacteria</taxon>
        <taxon>Bacillati</taxon>
        <taxon>Bacillota</taxon>
        <taxon>Bacilli</taxon>
        <taxon>Bacillales</taxon>
        <taxon>Bacillaceae</taxon>
        <taxon>Bacillus</taxon>
        <taxon>Bacillus cereus group</taxon>
    </lineage>
</organism>
<sequence>MSHYKPQYEINLLKGHNIPYPIVIYSIHSPLQPKEKKIEF</sequence>
<evidence type="ECO:0000313" key="2">
    <source>
        <dbReference type="Proteomes" id="UP000195696"/>
    </source>
</evidence>
<evidence type="ECO:0000313" key="1">
    <source>
        <dbReference type="EMBL" id="SCB71165.1"/>
    </source>
</evidence>
<name>A0A1C4G7U3_BACMY</name>
<reference evidence="1 2" key="1">
    <citation type="submission" date="2016-08" db="EMBL/GenBank/DDBJ databases">
        <authorList>
            <person name="Seilhamer J.J."/>
        </authorList>
    </citation>
    <scope>NUCLEOTIDE SEQUENCE [LARGE SCALE GENOMIC DNA]</scope>
    <source>
        <strain evidence="1 2">SDA_GO95</strain>
    </source>
</reference>
<gene>
    <name evidence="1" type="ORF">BWGO95_05388</name>
</gene>
<dbReference type="EMBL" id="FMAK01000058">
    <property type="protein sequence ID" value="SCB71165.1"/>
    <property type="molecule type" value="Genomic_DNA"/>
</dbReference>
<dbReference type="AlphaFoldDB" id="A0A1C4G7U3"/>
<protein>
    <submittedName>
        <fullName evidence="1">Uncharacterized protein</fullName>
    </submittedName>
</protein>
<proteinExistence type="predicted"/>
<dbReference type="Proteomes" id="UP000195696">
    <property type="component" value="Unassembled WGS sequence"/>
</dbReference>
<accession>A0A1C4G7U3</accession>